<protein>
    <submittedName>
        <fullName evidence="2">UDP-alpha-N-acetylglucosamine 3-alpha-N-acetyl-L-fucosaminyltransferase, putative</fullName>
    </submittedName>
</protein>
<organism evidence="2 3">
    <name type="scientific">Citrifermentans bemidjiense (strain ATCC BAA-1014 / DSM 16622 / JCM 12645 / Bem)</name>
    <name type="common">Geobacter bemidjiensis</name>
    <dbReference type="NCBI Taxonomy" id="404380"/>
    <lineage>
        <taxon>Bacteria</taxon>
        <taxon>Pseudomonadati</taxon>
        <taxon>Thermodesulfobacteriota</taxon>
        <taxon>Desulfuromonadia</taxon>
        <taxon>Geobacterales</taxon>
        <taxon>Geobacteraceae</taxon>
        <taxon>Citrifermentans</taxon>
    </lineage>
</organism>
<keyword evidence="2" id="KW-0808">Transferase</keyword>
<dbReference type="Gene3D" id="3.40.50.2000">
    <property type="entry name" value="Glycogen Phosphorylase B"/>
    <property type="match status" value="2"/>
</dbReference>
<dbReference type="STRING" id="404380.Gbem_1624"/>
<dbReference type="Pfam" id="PF13579">
    <property type="entry name" value="Glyco_trans_4_4"/>
    <property type="match status" value="1"/>
</dbReference>
<gene>
    <name evidence="2" type="ordered locus">Gbem_1624</name>
</gene>
<name>B5E8Q7_CITBB</name>
<dbReference type="OrthoDB" id="7366221at2"/>
<evidence type="ECO:0000313" key="2">
    <source>
        <dbReference type="EMBL" id="ACH38642.1"/>
    </source>
</evidence>
<feature type="domain" description="Glycosyltransferase subfamily 4-like N-terminal" evidence="1">
    <location>
        <begin position="18"/>
        <end position="197"/>
    </location>
</feature>
<dbReference type="Proteomes" id="UP000008825">
    <property type="component" value="Chromosome"/>
</dbReference>
<dbReference type="SUPFAM" id="SSF53756">
    <property type="entry name" value="UDP-Glycosyltransferase/glycogen phosphorylase"/>
    <property type="match status" value="1"/>
</dbReference>
<dbReference type="Pfam" id="PF13692">
    <property type="entry name" value="Glyco_trans_1_4"/>
    <property type="match status" value="1"/>
</dbReference>
<sequence>MHVLVVTQYFWPENFKINDVVKGLVERGHKVTVLTALPNYPDGSFFKGYRFWGPWSDEYDGARVVRVPILPRGRASGARLALNYLSFVLAASILGPLRCRDRYDVAFIFEPSPVTVALPALFMKRLRGIPVLFWVQDLWPESLAAAGAVVPPFILGAVGKLVSFIYEGCDRILVTSRAFVGPVLQYVVDRGQVRYFPQYGEDAYAVVNLAGDAPERGKIPEGFVVMFAGNIGAAQDFETILGAAQRLRNHKDIHFVIIGDGRMRKWVDEEVAKMELQETFHLLGRYPLEAMAGFFSLADAMLVTLKKEPIFSLTIPAKIQSYLACGRPIVAALDGEGARVIEEAAAGFCCPTEDPSALANAILKMRHTPLEQRRGMGERGLRYYNENFDRTILLDRLEAWMEELRAVDNRDVVQ</sequence>
<dbReference type="eggNOG" id="COG0438">
    <property type="taxonomic scope" value="Bacteria"/>
</dbReference>
<dbReference type="KEGG" id="gbm:Gbem_1624"/>
<proteinExistence type="predicted"/>
<dbReference type="InterPro" id="IPR028098">
    <property type="entry name" value="Glyco_trans_4-like_N"/>
</dbReference>
<evidence type="ECO:0000259" key="1">
    <source>
        <dbReference type="Pfam" id="PF13579"/>
    </source>
</evidence>
<dbReference type="PANTHER" id="PTHR12526:SF622">
    <property type="entry name" value="GLYCOSYLTRANSFERASE (GROUP I)"/>
    <property type="match status" value="1"/>
</dbReference>
<reference evidence="2 3" key="2">
    <citation type="journal article" date="2010" name="BMC Genomics">
        <title>The genome of Geobacter bemidjiensis, exemplar for the subsurface clade of Geobacter species that predominate in Fe(III)-reducing subsurface environments.</title>
        <authorList>
            <person name="Aklujkar M."/>
            <person name="Young N.D."/>
            <person name="Holmes D."/>
            <person name="Chavan M."/>
            <person name="Risso C."/>
            <person name="Kiss H.E."/>
            <person name="Han C.S."/>
            <person name="Land M.L."/>
            <person name="Lovley D.R."/>
        </authorList>
    </citation>
    <scope>NUCLEOTIDE SEQUENCE [LARGE SCALE GENOMIC DNA]</scope>
    <source>
        <strain evidence="3">ATCC BAA-1014 / DSM 16622 / JCM 12645 / Bem</strain>
    </source>
</reference>
<dbReference type="AlphaFoldDB" id="B5E8Q7"/>
<dbReference type="CAZy" id="GT4">
    <property type="family name" value="Glycosyltransferase Family 4"/>
</dbReference>
<dbReference type="RefSeq" id="WP_012530058.1">
    <property type="nucleotide sequence ID" value="NC_011146.1"/>
</dbReference>
<dbReference type="CDD" id="cd03794">
    <property type="entry name" value="GT4_WbuB-like"/>
    <property type="match status" value="1"/>
</dbReference>
<reference evidence="2 3" key="1">
    <citation type="submission" date="2008-07" db="EMBL/GenBank/DDBJ databases">
        <title>Complete sequence of Geobacter bemidjiensis BEM.</title>
        <authorList>
            <consortium name="US DOE Joint Genome Institute"/>
            <person name="Lucas S."/>
            <person name="Copeland A."/>
            <person name="Lapidus A."/>
            <person name="Glavina del Rio T."/>
            <person name="Dalin E."/>
            <person name="Tice H."/>
            <person name="Bruce D."/>
            <person name="Goodwin L."/>
            <person name="Pitluck S."/>
            <person name="Kiss H."/>
            <person name="Brettin T."/>
            <person name="Detter J.C."/>
            <person name="Han C."/>
            <person name="Kuske C.R."/>
            <person name="Schmutz J."/>
            <person name="Larimer F."/>
            <person name="Land M."/>
            <person name="Hauser L."/>
            <person name="Kyrpides N."/>
            <person name="Lykidis A."/>
            <person name="Lovley D."/>
            <person name="Richardson P."/>
        </authorList>
    </citation>
    <scope>NUCLEOTIDE SEQUENCE [LARGE SCALE GENOMIC DNA]</scope>
    <source>
        <strain evidence="3">ATCC BAA-1014 / DSM 16622 / JCM 12645 / Bem</strain>
    </source>
</reference>
<dbReference type="EMBL" id="CP001124">
    <property type="protein sequence ID" value="ACH38642.1"/>
    <property type="molecule type" value="Genomic_DNA"/>
</dbReference>
<dbReference type="HOGENOM" id="CLU_009583_11_2_7"/>
<keyword evidence="3" id="KW-1185">Reference proteome</keyword>
<dbReference type="PANTHER" id="PTHR12526">
    <property type="entry name" value="GLYCOSYLTRANSFERASE"/>
    <property type="match status" value="1"/>
</dbReference>
<evidence type="ECO:0000313" key="3">
    <source>
        <dbReference type="Proteomes" id="UP000008825"/>
    </source>
</evidence>
<dbReference type="GO" id="GO:0016757">
    <property type="term" value="F:glycosyltransferase activity"/>
    <property type="evidence" value="ECO:0007669"/>
    <property type="project" value="UniProtKB-ARBA"/>
</dbReference>
<accession>B5E8Q7</accession>